<gene>
    <name evidence="3" type="ORF">CLPA_c04530</name>
    <name evidence="4" type="ORF">CP6013_02695</name>
</gene>
<feature type="signal peptide" evidence="1">
    <location>
        <begin position="1"/>
        <end position="23"/>
    </location>
</feature>
<accession>A0A0H3J3R6</accession>
<evidence type="ECO:0000259" key="2">
    <source>
        <dbReference type="Pfam" id="PF17118"/>
    </source>
</evidence>
<dbReference type="EMBL" id="JPGY02000001">
    <property type="protein sequence ID" value="KRU13447.1"/>
    <property type="molecule type" value="Genomic_DNA"/>
</dbReference>
<reference evidence="3 6" key="1">
    <citation type="journal article" date="2015" name="Genome Announc.">
        <title>Complete Genome Sequence of the Nitrogen-Fixing and Solvent-Producing Clostridium pasteurianum DSM 525.</title>
        <authorList>
            <person name="Poehlein A."/>
            <person name="Grosse-Honebrink A."/>
            <person name="Zhang Y."/>
            <person name="Minton N.P."/>
            <person name="Daniel R."/>
        </authorList>
    </citation>
    <scope>NUCLEOTIDE SEQUENCE [LARGE SCALE GENOMIC DNA]</scope>
    <source>
        <strain evidence="3">DSM 525</strain>
        <strain evidence="6">DSM 525 / ATCC 6013</strain>
    </source>
</reference>
<dbReference type="InterPro" id="IPR031343">
    <property type="entry name" value="DUF5105"/>
</dbReference>
<proteinExistence type="predicted"/>
<evidence type="ECO:0000313" key="5">
    <source>
        <dbReference type="Proteomes" id="UP000028042"/>
    </source>
</evidence>
<sequence length="209" mass="23586">MQKIKKFSVILLLIALSSLMLISCEKEKATPQESAKIFLDVTFKNDKTNIDKIGLTEKDYASFRKEIEDGIMQGIAEGNTDSSIITDEIKNNLKADFIKGFSKIDYKVNTISTDKDTAEVEVKVRGFDMKKIIDNSMAKMKEEVNKNPSMTEKQIYQSAFKMIGEDIAKGTLVQEPKSVKLTLTKKDNVWLPESETNYSDDMLSAIMSE</sequence>
<keyword evidence="6" id="KW-1185">Reference proteome</keyword>
<evidence type="ECO:0000256" key="1">
    <source>
        <dbReference type="SAM" id="SignalP"/>
    </source>
</evidence>
<reference evidence="4 5" key="3">
    <citation type="journal article" name="Genome Announc.">
        <title>Improved Draft Genome Sequence of Clostridium pasteurianum Strain ATCC 6013 (DSM 525) Using a Hybrid Next-Generation Sequencing Approach.</title>
        <authorList>
            <person name="Pyne M.E."/>
            <person name="Utturkar S."/>
            <person name="Brown S.D."/>
            <person name="Moo-Young M."/>
            <person name="Chung D.A."/>
            <person name="Chou C.P."/>
        </authorList>
    </citation>
    <scope>NUCLEOTIDE SEQUENCE [LARGE SCALE GENOMIC DNA]</scope>
    <source>
        <strain evidence="4 5">ATCC 6013</strain>
    </source>
</reference>
<dbReference type="KEGG" id="cpat:CLPA_c04530"/>
<dbReference type="GeneID" id="93072693"/>
<dbReference type="KEGG" id="cpae:CPAST_c04530"/>
<dbReference type="Proteomes" id="UP000028042">
    <property type="component" value="Unassembled WGS sequence"/>
</dbReference>
<dbReference type="Pfam" id="PF17118">
    <property type="entry name" value="DUF5105"/>
    <property type="match status" value="1"/>
</dbReference>
<organism evidence="3 6">
    <name type="scientific">Clostridium pasteurianum DSM 525 = ATCC 6013</name>
    <dbReference type="NCBI Taxonomy" id="1262449"/>
    <lineage>
        <taxon>Bacteria</taxon>
        <taxon>Bacillati</taxon>
        <taxon>Bacillota</taxon>
        <taxon>Clostridia</taxon>
        <taxon>Eubacteriales</taxon>
        <taxon>Clostridiaceae</taxon>
        <taxon>Clostridium</taxon>
    </lineage>
</organism>
<evidence type="ECO:0000313" key="6">
    <source>
        <dbReference type="Proteomes" id="UP000030905"/>
    </source>
</evidence>
<reference evidence="4" key="2">
    <citation type="submission" date="2015-10" db="EMBL/GenBank/DDBJ databases">
        <title>Improved Draft Genome Sequence of Clostridium pasteurianum Strain ATCC 6013 (DSM 525) Using a Hybrid Next-Generation Sequencing Approach.</title>
        <authorList>
            <person name="Pyne M.E."/>
            <person name="Utturkar S.M."/>
            <person name="Brown S.D."/>
            <person name="Moo-Young M."/>
            <person name="Chung D.A."/>
            <person name="Chou P.C."/>
        </authorList>
    </citation>
    <scope>NUCLEOTIDE SEQUENCE</scope>
    <source>
        <strain evidence="4">ATCC 6013</strain>
    </source>
</reference>
<feature type="chain" id="PRO_5038209361" description="DUF5105 domain-containing protein" evidence="1">
    <location>
        <begin position="24"/>
        <end position="209"/>
    </location>
</feature>
<protein>
    <recommendedName>
        <fullName evidence="2">DUF5105 domain-containing protein</fullName>
    </recommendedName>
</protein>
<dbReference type="AlphaFoldDB" id="A0A0H3J3R6"/>
<dbReference type="EMBL" id="CP009268">
    <property type="protein sequence ID" value="AJA50541.1"/>
    <property type="molecule type" value="Genomic_DNA"/>
</dbReference>
<evidence type="ECO:0000313" key="4">
    <source>
        <dbReference type="EMBL" id="KRU13447.1"/>
    </source>
</evidence>
<dbReference type="eggNOG" id="ENOG5033N44">
    <property type="taxonomic scope" value="Bacteria"/>
</dbReference>
<name>A0A0H3J3R6_CLOPA</name>
<evidence type="ECO:0000313" key="3">
    <source>
        <dbReference type="EMBL" id="AJA50541.1"/>
    </source>
</evidence>
<feature type="domain" description="DUF5105" evidence="2">
    <location>
        <begin position="23"/>
        <end position="205"/>
    </location>
</feature>
<dbReference type="RefSeq" id="WP_004455128.1">
    <property type="nucleotide sequence ID" value="NZ_ANZB01000001.1"/>
</dbReference>
<dbReference type="PATRIC" id="fig|1262449.3.peg.345"/>
<dbReference type="PROSITE" id="PS51257">
    <property type="entry name" value="PROKAR_LIPOPROTEIN"/>
    <property type="match status" value="1"/>
</dbReference>
<dbReference type="Proteomes" id="UP000030905">
    <property type="component" value="Chromosome"/>
</dbReference>
<keyword evidence="1" id="KW-0732">Signal</keyword>